<proteinExistence type="predicted"/>
<reference evidence="1" key="2">
    <citation type="journal article" date="2015" name="Fish Shellfish Immunol.">
        <title>Early steps in the European eel (Anguilla anguilla)-Vibrio vulnificus interaction in the gills: Role of the RtxA13 toxin.</title>
        <authorList>
            <person name="Callol A."/>
            <person name="Pajuelo D."/>
            <person name="Ebbesson L."/>
            <person name="Teles M."/>
            <person name="MacKenzie S."/>
            <person name="Amaro C."/>
        </authorList>
    </citation>
    <scope>NUCLEOTIDE SEQUENCE</scope>
</reference>
<accession>A0A0E9X179</accession>
<dbReference type="EMBL" id="GBXM01013134">
    <property type="protein sequence ID" value="JAH95443.1"/>
    <property type="molecule type" value="Transcribed_RNA"/>
</dbReference>
<reference evidence="1" key="1">
    <citation type="submission" date="2014-11" db="EMBL/GenBank/DDBJ databases">
        <authorList>
            <person name="Amaro Gonzalez C."/>
        </authorList>
    </citation>
    <scope>NUCLEOTIDE SEQUENCE</scope>
</reference>
<name>A0A0E9X179_ANGAN</name>
<protein>
    <submittedName>
        <fullName evidence="1">Uncharacterized protein</fullName>
    </submittedName>
</protein>
<evidence type="ECO:0000313" key="1">
    <source>
        <dbReference type="EMBL" id="JAH95443.1"/>
    </source>
</evidence>
<sequence length="79" mass="9098">MLLPSISHYSDSFLRYHNCCLSPLHISFLPPSILTVLEESLTRHEEVSNLTDIPRITEHQLLINPPQKEQFKNVLQCDG</sequence>
<organism evidence="1">
    <name type="scientific">Anguilla anguilla</name>
    <name type="common">European freshwater eel</name>
    <name type="synonym">Muraena anguilla</name>
    <dbReference type="NCBI Taxonomy" id="7936"/>
    <lineage>
        <taxon>Eukaryota</taxon>
        <taxon>Metazoa</taxon>
        <taxon>Chordata</taxon>
        <taxon>Craniata</taxon>
        <taxon>Vertebrata</taxon>
        <taxon>Euteleostomi</taxon>
        <taxon>Actinopterygii</taxon>
        <taxon>Neopterygii</taxon>
        <taxon>Teleostei</taxon>
        <taxon>Anguilliformes</taxon>
        <taxon>Anguillidae</taxon>
        <taxon>Anguilla</taxon>
    </lineage>
</organism>
<dbReference type="AlphaFoldDB" id="A0A0E9X179"/>